<sequence>MTGETVLLDTCVAINLAATNLLNEMSRALRTGFVMVDVAAAELGYLRDEVGGEIVRTPINLDEYVIQGTMNIVPLTDDELLRYVQLATVLDDGEAATIAVAQVRGVEMATDDRKARRICAELGVLEPRRSLSILRAYAEAVSMEEQAVRESLLRVRTRASFRPRSSDPNYKWWSLHMGEE</sequence>
<dbReference type="EMBL" id="BONE01000120">
    <property type="protein sequence ID" value="GIF78124.1"/>
    <property type="molecule type" value="Genomic_DNA"/>
</dbReference>
<name>A0ABQ4D3L3_9ACTN</name>
<dbReference type="Pfam" id="PF11848">
    <property type="entry name" value="DUF3368"/>
    <property type="match status" value="1"/>
</dbReference>
<organism evidence="1 2">
    <name type="scientific">Asanoa siamensis</name>
    <dbReference type="NCBI Taxonomy" id="926357"/>
    <lineage>
        <taxon>Bacteria</taxon>
        <taxon>Bacillati</taxon>
        <taxon>Actinomycetota</taxon>
        <taxon>Actinomycetes</taxon>
        <taxon>Micromonosporales</taxon>
        <taxon>Micromonosporaceae</taxon>
        <taxon>Asanoa</taxon>
    </lineage>
</organism>
<protein>
    <recommendedName>
        <fullName evidence="3">PIN domain-containing protein</fullName>
    </recommendedName>
</protein>
<proteinExistence type="predicted"/>
<dbReference type="InterPro" id="IPR029060">
    <property type="entry name" value="PIN-like_dom_sf"/>
</dbReference>
<dbReference type="RefSeq" id="WP_203718961.1">
    <property type="nucleotide sequence ID" value="NZ_BONE01000120.1"/>
</dbReference>
<keyword evidence="2" id="KW-1185">Reference proteome</keyword>
<dbReference type="SUPFAM" id="SSF88723">
    <property type="entry name" value="PIN domain-like"/>
    <property type="match status" value="1"/>
</dbReference>
<reference evidence="1 2" key="1">
    <citation type="submission" date="2021-01" db="EMBL/GenBank/DDBJ databases">
        <title>Whole genome shotgun sequence of Asanoa siamensis NBRC 107932.</title>
        <authorList>
            <person name="Komaki H."/>
            <person name="Tamura T."/>
        </authorList>
    </citation>
    <scope>NUCLEOTIDE SEQUENCE [LARGE SCALE GENOMIC DNA]</scope>
    <source>
        <strain evidence="1 2">NBRC 107932</strain>
    </source>
</reference>
<accession>A0ABQ4D3L3</accession>
<evidence type="ECO:0000313" key="2">
    <source>
        <dbReference type="Proteomes" id="UP000604117"/>
    </source>
</evidence>
<comment type="caution">
    <text evidence="1">The sequence shown here is derived from an EMBL/GenBank/DDBJ whole genome shotgun (WGS) entry which is preliminary data.</text>
</comment>
<evidence type="ECO:0008006" key="3">
    <source>
        <dbReference type="Google" id="ProtNLM"/>
    </source>
</evidence>
<dbReference type="InterPro" id="IPR021799">
    <property type="entry name" value="PIN-like_prokaryotic"/>
</dbReference>
<dbReference type="Proteomes" id="UP000604117">
    <property type="component" value="Unassembled WGS sequence"/>
</dbReference>
<gene>
    <name evidence="1" type="ORF">Asi02nite_76420</name>
</gene>
<evidence type="ECO:0000313" key="1">
    <source>
        <dbReference type="EMBL" id="GIF78124.1"/>
    </source>
</evidence>